<evidence type="ECO:0000256" key="5">
    <source>
        <dbReference type="SAM" id="MobiDB-lite"/>
    </source>
</evidence>
<keyword evidence="2 6" id="KW-0812">Transmembrane</keyword>
<dbReference type="GO" id="GO:0016020">
    <property type="term" value="C:membrane"/>
    <property type="evidence" value="ECO:0007669"/>
    <property type="project" value="UniProtKB-SubCell"/>
</dbReference>
<feature type="region of interest" description="Disordered" evidence="5">
    <location>
        <begin position="274"/>
        <end position="296"/>
    </location>
</feature>
<evidence type="ECO:0000313" key="8">
    <source>
        <dbReference type="EMBL" id="GIH07057.1"/>
    </source>
</evidence>
<dbReference type="Proteomes" id="UP000612899">
    <property type="component" value="Unassembled WGS sequence"/>
</dbReference>
<dbReference type="Pfam" id="PF06271">
    <property type="entry name" value="RDD"/>
    <property type="match status" value="1"/>
</dbReference>
<evidence type="ECO:0000256" key="4">
    <source>
        <dbReference type="ARBA" id="ARBA00023136"/>
    </source>
</evidence>
<evidence type="ECO:0000313" key="9">
    <source>
        <dbReference type="Proteomes" id="UP000612899"/>
    </source>
</evidence>
<comment type="caution">
    <text evidence="8">The sequence shown here is derived from an EMBL/GenBank/DDBJ whole genome shotgun (WGS) entry which is preliminary data.</text>
</comment>
<feature type="transmembrane region" description="Helical" evidence="6">
    <location>
        <begin position="61"/>
        <end position="82"/>
    </location>
</feature>
<gene>
    <name evidence="8" type="ORF">Rhe02_51240</name>
</gene>
<evidence type="ECO:0000256" key="6">
    <source>
        <dbReference type="SAM" id="Phobius"/>
    </source>
</evidence>
<dbReference type="PANTHER" id="PTHR38480">
    <property type="entry name" value="SLR0254 PROTEIN"/>
    <property type="match status" value="1"/>
</dbReference>
<dbReference type="AlphaFoldDB" id="A0A8J3QC85"/>
<feature type="transmembrane region" description="Helical" evidence="6">
    <location>
        <begin position="28"/>
        <end position="55"/>
    </location>
</feature>
<keyword evidence="9" id="KW-1185">Reference proteome</keyword>
<evidence type="ECO:0000259" key="7">
    <source>
        <dbReference type="Pfam" id="PF06271"/>
    </source>
</evidence>
<evidence type="ECO:0000256" key="3">
    <source>
        <dbReference type="ARBA" id="ARBA00022989"/>
    </source>
</evidence>
<keyword evidence="4 6" id="KW-0472">Membrane</keyword>
<accession>A0A8J3QC85</accession>
<comment type="subcellular location">
    <subcellularLocation>
        <location evidence="1">Membrane</location>
        <topology evidence="1">Multi-pass membrane protein</topology>
    </subcellularLocation>
</comment>
<feature type="transmembrane region" description="Helical" evidence="6">
    <location>
        <begin position="118"/>
        <end position="143"/>
    </location>
</feature>
<dbReference type="InterPro" id="IPR010432">
    <property type="entry name" value="RDD"/>
</dbReference>
<proteinExistence type="predicted"/>
<evidence type="ECO:0000256" key="2">
    <source>
        <dbReference type="ARBA" id="ARBA00022692"/>
    </source>
</evidence>
<name>A0A8J3QC85_9ACTN</name>
<keyword evidence="3 6" id="KW-1133">Transmembrane helix</keyword>
<feature type="domain" description="RDD" evidence="7">
    <location>
        <begin position="21"/>
        <end position="156"/>
    </location>
</feature>
<organism evidence="8 9">
    <name type="scientific">Rhizocola hellebori</name>
    <dbReference type="NCBI Taxonomy" id="1392758"/>
    <lineage>
        <taxon>Bacteria</taxon>
        <taxon>Bacillati</taxon>
        <taxon>Actinomycetota</taxon>
        <taxon>Actinomycetes</taxon>
        <taxon>Micromonosporales</taxon>
        <taxon>Micromonosporaceae</taxon>
        <taxon>Rhizocola</taxon>
    </lineage>
</organism>
<sequence length="296" mass="31635">MSEAEVRLVSGEAVNLDIRLARAGSRALALMIDILVQLGLLYVLQIPLTLILLAMGPAADAALAIALQIMLVVLVLVGYPTAIHALMRGRSVGKLALGLRVVRDDGGPITWRLSFTRALVGAALEWPGFLFGFSWLISIAVLVGSARAQRLADLAAATIVIHERSPEGWGWVPSTPPPMQAWAATLDLTNVDDQLALAARHFLARSRSLREPHRTRLGEALAKELLASASPAPPPGTPGWAYLAAVVGERHRRAANRLAHNRSIQAKLWPELFPVNPAPATGPATPPSQLRSAAPR</sequence>
<evidence type="ECO:0000256" key="1">
    <source>
        <dbReference type="ARBA" id="ARBA00004141"/>
    </source>
</evidence>
<dbReference type="PANTHER" id="PTHR38480:SF1">
    <property type="entry name" value="SLR0254 PROTEIN"/>
    <property type="match status" value="1"/>
</dbReference>
<reference evidence="8" key="1">
    <citation type="submission" date="2021-01" db="EMBL/GenBank/DDBJ databases">
        <title>Whole genome shotgun sequence of Rhizocola hellebori NBRC 109834.</title>
        <authorList>
            <person name="Komaki H."/>
            <person name="Tamura T."/>
        </authorList>
    </citation>
    <scope>NUCLEOTIDE SEQUENCE</scope>
    <source>
        <strain evidence="8">NBRC 109834</strain>
    </source>
</reference>
<protein>
    <submittedName>
        <fullName evidence="8">Transporter</fullName>
    </submittedName>
</protein>
<dbReference type="EMBL" id="BONY01000033">
    <property type="protein sequence ID" value="GIH07057.1"/>
    <property type="molecule type" value="Genomic_DNA"/>
</dbReference>
<dbReference type="RefSeq" id="WP_203910863.1">
    <property type="nucleotide sequence ID" value="NZ_BONY01000033.1"/>
</dbReference>